<dbReference type="Pfam" id="PF03016">
    <property type="entry name" value="Exostosin_GT47"/>
    <property type="match status" value="1"/>
</dbReference>
<evidence type="ECO:0000259" key="1">
    <source>
        <dbReference type="Pfam" id="PF03016"/>
    </source>
</evidence>
<accession>A0A0J6SMC6</accession>
<dbReference type="InterPro" id="IPR040911">
    <property type="entry name" value="Exostosin_GT47"/>
</dbReference>
<evidence type="ECO:0000313" key="3">
    <source>
        <dbReference type="Proteomes" id="UP000035955"/>
    </source>
</evidence>
<keyword evidence="3" id="KW-1185">Reference proteome</keyword>
<comment type="caution">
    <text evidence="2">The sequence shown here is derived from an EMBL/GenBank/DDBJ whole genome shotgun (WGS) entry which is preliminary data.</text>
</comment>
<dbReference type="Proteomes" id="UP000035955">
    <property type="component" value="Unassembled WGS sequence"/>
</dbReference>
<protein>
    <recommendedName>
        <fullName evidence="1">Exostosin GT47 domain-containing protein</fullName>
    </recommendedName>
</protein>
<name>A0A0J6SMC6_9HYPH</name>
<dbReference type="AlphaFoldDB" id="A0A0J6SMC6"/>
<organism evidence="2 3">
    <name type="scientific">Methylobacterium variabile</name>
    <dbReference type="NCBI Taxonomy" id="298794"/>
    <lineage>
        <taxon>Bacteria</taxon>
        <taxon>Pseudomonadati</taxon>
        <taxon>Pseudomonadota</taxon>
        <taxon>Alphaproteobacteria</taxon>
        <taxon>Hyphomicrobiales</taxon>
        <taxon>Methylobacteriaceae</taxon>
        <taxon>Methylobacterium</taxon>
    </lineage>
</organism>
<gene>
    <name evidence="2" type="ORF">VQ02_18525</name>
</gene>
<proteinExistence type="predicted"/>
<reference evidence="2 3" key="1">
    <citation type="submission" date="2015-03" db="EMBL/GenBank/DDBJ databases">
        <title>Genome sequencing of Methylobacterium variabile DSM 16961.</title>
        <authorList>
            <person name="Chaudhry V."/>
            <person name="Patil P.B."/>
        </authorList>
    </citation>
    <scope>NUCLEOTIDE SEQUENCE [LARGE SCALE GENOMIC DNA]</scope>
    <source>
        <strain evidence="2 3">DSM 16961</strain>
    </source>
</reference>
<evidence type="ECO:0000313" key="2">
    <source>
        <dbReference type="EMBL" id="KMO34797.1"/>
    </source>
</evidence>
<feature type="domain" description="Exostosin GT47" evidence="1">
    <location>
        <begin position="2"/>
        <end position="60"/>
    </location>
</feature>
<dbReference type="EMBL" id="LABY01000129">
    <property type="protein sequence ID" value="KMO34797.1"/>
    <property type="molecule type" value="Genomic_DNA"/>
</dbReference>
<sequence>MLCPRGFGASSIRIFEAMCLGRAPVIIGDAWTRPPGADWERFSVRVAEDQVAEIPERLAALREQAPAMGALAAETFRALYAPEVFLDRLVTFLTERHAGAPATVTGLLARAVAAAGTREFRTLAHQIVRHRP</sequence>